<dbReference type="PROSITE" id="PS50850">
    <property type="entry name" value="MFS"/>
    <property type="match status" value="1"/>
</dbReference>
<dbReference type="Gene3D" id="1.20.1250.20">
    <property type="entry name" value="MFS general substrate transporter like domains"/>
    <property type="match status" value="1"/>
</dbReference>
<dbReference type="Pfam" id="PF07690">
    <property type="entry name" value="MFS_1"/>
    <property type="match status" value="1"/>
</dbReference>
<evidence type="ECO:0000256" key="4">
    <source>
        <dbReference type="ARBA" id="ARBA00023136"/>
    </source>
</evidence>
<evidence type="ECO:0000259" key="7">
    <source>
        <dbReference type="PROSITE" id="PS50850"/>
    </source>
</evidence>
<reference evidence="8 9" key="1">
    <citation type="submission" date="2022-05" db="EMBL/GenBank/DDBJ databases">
        <authorList>
            <consortium name="Genoscope - CEA"/>
            <person name="William W."/>
        </authorList>
    </citation>
    <scope>NUCLEOTIDE SEQUENCE [LARGE SCALE GENOMIC DNA]</scope>
</reference>
<comment type="caution">
    <text evidence="8">The sequence shown here is derived from an EMBL/GenBank/DDBJ whole genome shotgun (WGS) entry which is preliminary data.</text>
</comment>
<feature type="transmembrane region" description="Helical" evidence="6">
    <location>
        <begin position="100"/>
        <end position="122"/>
    </location>
</feature>
<feature type="transmembrane region" description="Helical" evidence="6">
    <location>
        <begin position="296"/>
        <end position="314"/>
    </location>
</feature>
<feature type="transmembrane region" description="Helical" evidence="6">
    <location>
        <begin position="12"/>
        <end position="30"/>
    </location>
</feature>
<dbReference type="PANTHER" id="PTHR23510:SF16">
    <property type="entry name" value="MAJOR FACILITATOR SUPERFAMILY (MFS) PROFILE DOMAIN-CONTAINING PROTEIN"/>
    <property type="match status" value="1"/>
</dbReference>
<protein>
    <recommendedName>
        <fullName evidence="7">Major facilitator superfamily (MFS) profile domain-containing protein</fullName>
    </recommendedName>
</protein>
<evidence type="ECO:0000313" key="8">
    <source>
        <dbReference type="EMBL" id="CAH3040777.1"/>
    </source>
</evidence>
<feature type="transmembrane region" description="Helical" evidence="6">
    <location>
        <begin position="42"/>
        <end position="62"/>
    </location>
</feature>
<dbReference type="Proteomes" id="UP001159405">
    <property type="component" value="Unassembled WGS sequence"/>
</dbReference>
<dbReference type="InterPro" id="IPR011701">
    <property type="entry name" value="MFS"/>
</dbReference>
<feature type="transmembrane region" description="Helical" evidence="6">
    <location>
        <begin position="415"/>
        <end position="437"/>
    </location>
</feature>
<feature type="compositionally biased region" description="Low complexity" evidence="5">
    <location>
        <begin position="494"/>
        <end position="503"/>
    </location>
</feature>
<sequence length="510" mass="56128">MSTKKLLSTVAVHYFGFTMALDYSIVLVSVQELWYSLGGSNAYYGVMFGSYALAQAIISPLLGYISDLRGLKFAVMLSLIVNVIGNVMYGLSVVSQSLNMMFFGRFIAGISAGSVTLALVYLTNTTLRETRGKSVASFKLAQAVGLLGGPTVGMFLVPLFSRKGDIATTLNSSLTVQVFNTYTTPAWLATANVVLFMLPLIKFCFKNPLAPHMAMKFDWREAKGLIWHTLTLMLSVFVGTACFWGVTSDLFTLAFGKYSLTAEQRDLWKVYISGGIAFVLAGVLIRAGIHKKFSPAMFSILGLIFNVWGFVLLLDYPIEDERLKNGFYFGGVALSTSGAAAFFTGVGVYYSQKITDFSDQARNRRGVFLGFFNLADSMGRFAGPALIPVFLHLWNKGGKKCESTKFDTSNCEVENINIVLAALCGILSIDLVLFVYYHIVHGKRHNDGFLLTNTDLPGRFTFREDLDDVRDGDVEDPDQTQMELSPPQRHRTSRTSSSRASSQNGSIQTL</sequence>
<feature type="domain" description="Major facilitator superfamily (MFS) profile" evidence="7">
    <location>
        <begin position="8"/>
        <end position="440"/>
    </location>
</feature>
<gene>
    <name evidence="8" type="ORF">PLOB_00045427</name>
</gene>
<feature type="transmembrane region" description="Helical" evidence="6">
    <location>
        <begin position="225"/>
        <end position="247"/>
    </location>
</feature>
<dbReference type="InterPro" id="IPR001958">
    <property type="entry name" value="Tet-R_TetA/multi-R_MdtG-like"/>
</dbReference>
<dbReference type="EMBL" id="CALNXK010000008">
    <property type="protein sequence ID" value="CAH3040777.1"/>
    <property type="molecule type" value="Genomic_DNA"/>
</dbReference>
<keyword evidence="4 6" id="KW-0472">Membrane</keyword>
<evidence type="ECO:0000256" key="3">
    <source>
        <dbReference type="ARBA" id="ARBA00022989"/>
    </source>
</evidence>
<feature type="transmembrane region" description="Helical" evidence="6">
    <location>
        <begin position="143"/>
        <end position="161"/>
    </location>
</feature>
<evidence type="ECO:0000256" key="5">
    <source>
        <dbReference type="SAM" id="MobiDB-lite"/>
    </source>
</evidence>
<evidence type="ECO:0000313" key="9">
    <source>
        <dbReference type="Proteomes" id="UP001159405"/>
    </source>
</evidence>
<evidence type="ECO:0000256" key="2">
    <source>
        <dbReference type="ARBA" id="ARBA00022692"/>
    </source>
</evidence>
<evidence type="ECO:0000256" key="1">
    <source>
        <dbReference type="ARBA" id="ARBA00004141"/>
    </source>
</evidence>
<keyword evidence="3 6" id="KW-1133">Transmembrane helix</keyword>
<feature type="region of interest" description="Disordered" evidence="5">
    <location>
        <begin position="467"/>
        <end position="510"/>
    </location>
</feature>
<dbReference type="InterPro" id="IPR051068">
    <property type="entry name" value="MFS_Domain-Containing_Protein"/>
</dbReference>
<accession>A0ABN8N140</accession>
<evidence type="ECO:0000256" key="6">
    <source>
        <dbReference type="SAM" id="Phobius"/>
    </source>
</evidence>
<feature type="transmembrane region" description="Helical" evidence="6">
    <location>
        <begin position="267"/>
        <end position="289"/>
    </location>
</feature>
<feature type="transmembrane region" description="Helical" evidence="6">
    <location>
        <begin position="74"/>
        <end position="94"/>
    </location>
</feature>
<proteinExistence type="predicted"/>
<feature type="transmembrane region" description="Helical" evidence="6">
    <location>
        <begin position="371"/>
        <end position="395"/>
    </location>
</feature>
<keyword evidence="2 6" id="KW-0812">Transmembrane</keyword>
<feature type="transmembrane region" description="Helical" evidence="6">
    <location>
        <begin position="326"/>
        <end position="350"/>
    </location>
</feature>
<comment type="subcellular location">
    <subcellularLocation>
        <location evidence="1">Membrane</location>
        <topology evidence="1">Multi-pass membrane protein</topology>
    </subcellularLocation>
</comment>
<name>A0ABN8N140_9CNID</name>
<feature type="transmembrane region" description="Helical" evidence="6">
    <location>
        <begin position="186"/>
        <end position="205"/>
    </location>
</feature>
<dbReference type="PRINTS" id="PR01035">
    <property type="entry name" value="TCRTETA"/>
</dbReference>
<organism evidence="8 9">
    <name type="scientific">Porites lobata</name>
    <dbReference type="NCBI Taxonomy" id="104759"/>
    <lineage>
        <taxon>Eukaryota</taxon>
        <taxon>Metazoa</taxon>
        <taxon>Cnidaria</taxon>
        <taxon>Anthozoa</taxon>
        <taxon>Hexacorallia</taxon>
        <taxon>Scleractinia</taxon>
        <taxon>Fungiina</taxon>
        <taxon>Poritidae</taxon>
        <taxon>Porites</taxon>
    </lineage>
</organism>
<dbReference type="InterPro" id="IPR036259">
    <property type="entry name" value="MFS_trans_sf"/>
</dbReference>
<dbReference type="InterPro" id="IPR020846">
    <property type="entry name" value="MFS_dom"/>
</dbReference>
<dbReference type="PANTHER" id="PTHR23510">
    <property type="entry name" value="INNER MEMBRANE TRANSPORT PROTEIN YAJR"/>
    <property type="match status" value="1"/>
</dbReference>
<keyword evidence="9" id="KW-1185">Reference proteome</keyword>
<dbReference type="SUPFAM" id="SSF103473">
    <property type="entry name" value="MFS general substrate transporter"/>
    <property type="match status" value="1"/>
</dbReference>